<evidence type="ECO:0000256" key="6">
    <source>
        <dbReference type="ARBA" id="ARBA00034754"/>
    </source>
</evidence>
<evidence type="ECO:0000259" key="8">
    <source>
        <dbReference type="Pfam" id="PF21694"/>
    </source>
</evidence>
<dbReference type="InterPro" id="IPR008921">
    <property type="entry name" value="DNA_pol3_clamp-load_cplx_C"/>
</dbReference>
<keyword evidence="4" id="KW-0235">DNA replication</keyword>
<organism evidence="9">
    <name type="scientific">marine metagenome</name>
    <dbReference type="NCBI Taxonomy" id="408172"/>
    <lineage>
        <taxon>unclassified sequences</taxon>
        <taxon>metagenomes</taxon>
        <taxon>ecological metagenomes</taxon>
    </lineage>
</organism>
<evidence type="ECO:0000256" key="7">
    <source>
        <dbReference type="ARBA" id="ARBA00049244"/>
    </source>
</evidence>
<dbReference type="InterPro" id="IPR005790">
    <property type="entry name" value="DNA_polIII_delta"/>
</dbReference>
<evidence type="ECO:0000256" key="1">
    <source>
        <dbReference type="ARBA" id="ARBA00012417"/>
    </source>
</evidence>
<dbReference type="EMBL" id="UINC01051585">
    <property type="protein sequence ID" value="SVB65921.1"/>
    <property type="molecule type" value="Genomic_DNA"/>
</dbReference>
<dbReference type="GO" id="GO:0009360">
    <property type="term" value="C:DNA polymerase III complex"/>
    <property type="evidence" value="ECO:0007669"/>
    <property type="project" value="TreeGrafter"/>
</dbReference>
<dbReference type="NCBIfam" id="TIGR01128">
    <property type="entry name" value="holA"/>
    <property type="match status" value="1"/>
</dbReference>
<proteinExistence type="inferred from homology"/>
<evidence type="ECO:0000256" key="4">
    <source>
        <dbReference type="ARBA" id="ARBA00022705"/>
    </source>
</evidence>
<evidence type="ECO:0000256" key="5">
    <source>
        <dbReference type="ARBA" id="ARBA00022932"/>
    </source>
</evidence>
<sequence length="199" mass="22853">NLLRTQVNNDTHRFFEEINKAISFVGDRTQIDERDIRNLVSPTSSDTIFDLTDSISNRNVNQGLSSLHNILSDGEAPIKINALITRQIRLMVQAKLVLKNNAINFDARRITYQDFVSRFFQPLSKKMAGDLPKTTTVNLLKQNPYVAYKIIQKIIRFEEEELIGFLEKTLEADIQLKSNSVPAEYILEQLVYDLCRPPP</sequence>
<dbReference type="InterPro" id="IPR048466">
    <property type="entry name" value="DNA_pol3_delta-like_C"/>
</dbReference>
<protein>
    <recommendedName>
        <fullName evidence="1">DNA-directed DNA polymerase</fullName>
        <ecNumber evidence="1">2.7.7.7</ecNumber>
    </recommendedName>
</protein>
<dbReference type="Gene3D" id="1.20.272.10">
    <property type="match status" value="1"/>
</dbReference>
<feature type="non-terminal residue" evidence="9">
    <location>
        <position position="1"/>
    </location>
</feature>
<dbReference type="PANTHER" id="PTHR34388:SF1">
    <property type="entry name" value="DNA POLYMERASE III SUBUNIT DELTA"/>
    <property type="match status" value="1"/>
</dbReference>
<dbReference type="Gene3D" id="1.10.8.60">
    <property type="match status" value="1"/>
</dbReference>
<evidence type="ECO:0000256" key="3">
    <source>
        <dbReference type="ARBA" id="ARBA00022695"/>
    </source>
</evidence>
<dbReference type="Pfam" id="PF21694">
    <property type="entry name" value="DNA_pol3_delta_C"/>
    <property type="match status" value="2"/>
</dbReference>
<evidence type="ECO:0000313" key="9">
    <source>
        <dbReference type="EMBL" id="SVB65921.1"/>
    </source>
</evidence>
<dbReference type="AlphaFoldDB" id="A0A382FVD6"/>
<dbReference type="GO" id="GO:0003677">
    <property type="term" value="F:DNA binding"/>
    <property type="evidence" value="ECO:0007669"/>
    <property type="project" value="InterPro"/>
</dbReference>
<dbReference type="SUPFAM" id="SSF48019">
    <property type="entry name" value="post-AAA+ oligomerization domain-like"/>
    <property type="match status" value="2"/>
</dbReference>
<dbReference type="GO" id="GO:0003887">
    <property type="term" value="F:DNA-directed DNA polymerase activity"/>
    <property type="evidence" value="ECO:0007669"/>
    <property type="project" value="UniProtKB-KW"/>
</dbReference>
<dbReference type="PANTHER" id="PTHR34388">
    <property type="entry name" value="DNA POLYMERASE III SUBUNIT DELTA"/>
    <property type="match status" value="1"/>
</dbReference>
<feature type="domain" description="DNA polymerase III delta subunit-like C-terminal" evidence="8">
    <location>
        <begin position="46"/>
        <end position="100"/>
    </location>
</feature>
<keyword evidence="5" id="KW-0239">DNA-directed DNA polymerase</keyword>
<reference evidence="9" key="1">
    <citation type="submission" date="2018-05" db="EMBL/GenBank/DDBJ databases">
        <authorList>
            <person name="Lanie J.A."/>
            <person name="Ng W.-L."/>
            <person name="Kazmierczak K.M."/>
            <person name="Andrzejewski T.M."/>
            <person name="Davidsen T.M."/>
            <person name="Wayne K.J."/>
            <person name="Tettelin H."/>
            <person name="Glass J.I."/>
            <person name="Rusch D."/>
            <person name="Podicherti R."/>
            <person name="Tsui H.-C.T."/>
            <person name="Winkler M.E."/>
        </authorList>
    </citation>
    <scope>NUCLEOTIDE SEQUENCE</scope>
</reference>
<evidence type="ECO:0000256" key="2">
    <source>
        <dbReference type="ARBA" id="ARBA00022679"/>
    </source>
</evidence>
<accession>A0A382FVD6</accession>
<name>A0A382FVD6_9ZZZZ</name>
<feature type="domain" description="DNA polymerase III delta subunit-like C-terminal" evidence="8">
    <location>
        <begin position="136"/>
        <end position="193"/>
    </location>
</feature>
<keyword evidence="2" id="KW-0808">Transferase</keyword>
<comment type="similarity">
    <text evidence="6">Belongs to the DNA polymerase HolA subunit family.</text>
</comment>
<dbReference type="EC" id="2.7.7.7" evidence="1"/>
<gene>
    <name evidence="9" type="ORF">METZ01_LOCUS218775</name>
</gene>
<dbReference type="GO" id="GO:0006261">
    <property type="term" value="P:DNA-templated DNA replication"/>
    <property type="evidence" value="ECO:0007669"/>
    <property type="project" value="TreeGrafter"/>
</dbReference>
<keyword evidence="3" id="KW-0548">Nucleotidyltransferase</keyword>
<comment type="catalytic activity">
    <reaction evidence="7">
        <text>DNA(n) + a 2'-deoxyribonucleoside 5'-triphosphate = DNA(n+1) + diphosphate</text>
        <dbReference type="Rhea" id="RHEA:22508"/>
        <dbReference type="Rhea" id="RHEA-COMP:17339"/>
        <dbReference type="Rhea" id="RHEA-COMP:17340"/>
        <dbReference type="ChEBI" id="CHEBI:33019"/>
        <dbReference type="ChEBI" id="CHEBI:61560"/>
        <dbReference type="ChEBI" id="CHEBI:173112"/>
        <dbReference type="EC" id="2.7.7.7"/>
    </reaction>
</comment>